<evidence type="ECO:0000256" key="1">
    <source>
        <dbReference type="SAM" id="MobiDB-lite"/>
    </source>
</evidence>
<dbReference type="Proteomes" id="UP000008022">
    <property type="component" value="Unassembled WGS sequence"/>
</dbReference>
<feature type="region of interest" description="Disordered" evidence="1">
    <location>
        <begin position="92"/>
        <end position="113"/>
    </location>
</feature>
<keyword evidence="3" id="KW-1185">Reference proteome</keyword>
<protein>
    <submittedName>
        <fullName evidence="2">Uncharacterized protein</fullName>
    </submittedName>
</protein>
<reference evidence="3" key="1">
    <citation type="submission" date="2013-06" db="EMBL/GenBank/DDBJ databases">
        <authorList>
            <person name="Zhao Q."/>
        </authorList>
    </citation>
    <scope>NUCLEOTIDE SEQUENCE</scope>
    <source>
        <strain evidence="3">cv. W1943</strain>
    </source>
</reference>
<name>A0A0E0QIA1_ORYRU</name>
<dbReference type="Gramene" id="ORUFI08G14510.1">
    <property type="protein sequence ID" value="ORUFI08G14510.1"/>
    <property type="gene ID" value="ORUFI08G14510"/>
</dbReference>
<reference evidence="2" key="2">
    <citation type="submission" date="2015-06" db="UniProtKB">
        <authorList>
            <consortium name="EnsemblPlants"/>
        </authorList>
    </citation>
    <scope>IDENTIFICATION</scope>
</reference>
<feature type="compositionally biased region" description="Basic and acidic residues" evidence="1">
    <location>
        <begin position="100"/>
        <end position="113"/>
    </location>
</feature>
<organism evidence="2 3">
    <name type="scientific">Oryza rufipogon</name>
    <name type="common">Brownbeard rice</name>
    <name type="synonym">Asian wild rice</name>
    <dbReference type="NCBI Taxonomy" id="4529"/>
    <lineage>
        <taxon>Eukaryota</taxon>
        <taxon>Viridiplantae</taxon>
        <taxon>Streptophyta</taxon>
        <taxon>Embryophyta</taxon>
        <taxon>Tracheophyta</taxon>
        <taxon>Spermatophyta</taxon>
        <taxon>Magnoliopsida</taxon>
        <taxon>Liliopsida</taxon>
        <taxon>Poales</taxon>
        <taxon>Poaceae</taxon>
        <taxon>BOP clade</taxon>
        <taxon>Oryzoideae</taxon>
        <taxon>Oryzeae</taxon>
        <taxon>Oryzinae</taxon>
        <taxon>Oryza</taxon>
    </lineage>
</organism>
<feature type="compositionally biased region" description="Polar residues" evidence="1">
    <location>
        <begin position="29"/>
        <end position="39"/>
    </location>
</feature>
<proteinExistence type="predicted"/>
<evidence type="ECO:0000313" key="2">
    <source>
        <dbReference type="EnsemblPlants" id="ORUFI08G14510.1"/>
    </source>
</evidence>
<accession>A0A0E0QIA1</accession>
<sequence length="113" mass="12282">MVARHRNGPVSQKRGTVVDDTAQYRESGGSKNTVPTRSRSTVLGSVNSARTVPANALWGKEVPEEGKALKVAAQSRPHGVIFDQAKKNCLLASRHPTPIEGRKPQKREGRKAM</sequence>
<feature type="region of interest" description="Disordered" evidence="1">
    <location>
        <begin position="1"/>
        <end position="39"/>
    </location>
</feature>
<dbReference type="AlphaFoldDB" id="A0A0E0QIA1"/>
<evidence type="ECO:0000313" key="3">
    <source>
        <dbReference type="Proteomes" id="UP000008022"/>
    </source>
</evidence>
<dbReference type="HOGENOM" id="CLU_2137614_0_0_1"/>
<dbReference type="EnsemblPlants" id="ORUFI08G14510.1">
    <property type="protein sequence ID" value="ORUFI08G14510.1"/>
    <property type="gene ID" value="ORUFI08G14510"/>
</dbReference>